<sequence>MLGLLSTASFAKIIEDSEFQDANDMLDAKIKTNLKSGLNLPTRHKPTIPTNQLRQISNYLNSSTPVCLRYRVWYMLDIQYVTRGLGFHPQLTRAA</sequence>
<name>A0A9D4JC81_DREPO</name>
<gene>
    <name evidence="1" type="ORF">DPMN_156305</name>
</gene>
<dbReference type="Proteomes" id="UP000828390">
    <property type="component" value="Unassembled WGS sequence"/>
</dbReference>
<reference evidence="1" key="1">
    <citation type="journal article" date="2019" name="bioRxiv">
        <title>The Genome of the Zebra Mussel, Dreissena polymorpha: A Resource for Invasive Species Research.</title>
        <authorList>
            <person name="McCartney M.A."/>
            <person name="Auch B."/>
            <person name="Kono T."/>
            <person name="Mallez S."/>
            <person name="Zhang Y."/>
            <person name="Obille A."/>
            <person name="Becker A."/>
            <person name="Abrahante J.E."/>
            <person name="Garbe J."/>
            <person name="Badalamenti J.P."/>
            <person name="Herman A."/>
            <person name="Mangelson H."/>
            <person name="Liachko I."/>
            <person name="Sullivan S."/>
            <person name="Sone E.D."/>
            <person name="Koren S."/>
            <person name="Silverstein K.A.T."/>
            <person name="Beckman K.B."/>
            <person name="Gohl D.M."/>
        </authorList>
    </citation>
    <scope>NUCLEOTIDE SEQUENCE</scope>
    <source>
        <strain evidence="1">Duluth1</strain>
        <tissue evidence="1">Whole animal</tissue>
    </source>
</reference>
<protein>
    <submittedName>
        <fullName evidence="1">Uncharacterized protein</fullName>
    </submittedName>
</protein>
<reference evidence="1" key="2">
    <citation type="submission" date="2020-11" db="EMBL/GenBank/DDBJ databases">
        <authorList>
            <person name="McCartney M.A."/>
            <person name="Auch B."/>
            <person name="Kono T."/>
            <person name="Mallez S."/>
            <person name="Becker A."/>
            <person name="Gohl D.M."/>
            <person name="Silverstein K.A.T."/>
            <person name="Koren S."/>
            <person name="Bechman K.B."/>
            <person name="Herman A."/>
            <person name="Abrahante J.E."/>
            <person name="Garbe J."/>
        </authorList>
    </citation>
    <scope>NUCLEOTIDE SEQUENCE</scope>
    <source>
        <strain evidence="1">Duluth1</strain>
        <tissue evidence="1">Whole animal</tissue>
    </source>
</reference>
<keyword evidence="2" id="KW-1185">Reference proteome</keyword>
<dbReference type="AlphaFoldDB" id="A0A9D4JC81"/>
<evidence type="ECO:0000313" key="1">
    <source>
        <dbReference type="EMBL" id="KAH3802627.1"/>
    </source>
</evidence>
<comment type="caution">
    <text evidence="1">The sequence shown here is derived from an EMBL/GenBank/DDBJ whole genome shotgun (WGS) entry which is preliminary data.</text>
</comment>
<organism evidence="1 2">
    <name type="scientific">Dreissena polymorpha</name>
    <name type="common">Zebra mussel</name>
    <name type="synonym">Mytilus polymorpha</name>
    <dbReference type="NCBI Taxonomy" id="45954"/>
    <lineage>
        <taxon>Eukaryota</taxon>
        <taxon>Metazoa</taxon>
        <taxon>Spiralia</taxon>
        <taxon>Lophotrochozoa</taxon>
        <taxon>Mollusca</taxon>
        <taxon>Bivalvia</taxon>
        <taxon>Autobranchia</taxon>
        <taxon>Heteroconchia</taxon>
        <taxon>Euheterodonta</taxon>
        <taxon>Imparidentia</taxon>
        <taxon>Neoheterodontei</taxon>
        <taxon>Myida</taxon>
        <taxon>Dreissenoidea</taxon>
        <taxon>Dreissenidae</taxon>
        <taxon>Dreissena</taxon>
    </lineage>
</organism>
<proteinExistence type="predicted"/>
<evidence type="ECO:0000313" key="2">
    <source>
        <dbReference type="Proteomes" id="UP000828390"/>
    </source>
</evidence>
<dbReference type="EMBL" id="JAIWYP010000007">
    <property type="protein sequence ID" value="KAH3802627.1"/>
    <property type="molecule type" value="Genomic_DNA"/>
</dbReference>
<accession>A0A9D4JC81</accession>